<dbReference type="RefSeq" id="WP_104357458.1">
    <property type="nucleotide sequence ID" value="NZ_CALFFA010000035.1"/>
</dbReference>
<proteinExistence type="predicted"/>
<name>A0A2S5T523_9BURK</name>
<dbReference type="Gene3D" id="1.10.1760.20">
    <property type="match status" value="1"/>
</dbReference>
<evidence type="ECO:0000256" key="5">
    <source>
        <dbReference type="ARBA" id="ARBA00022989"/>
    </source>
</evidence>
<accession>A0A2S5T523</accession>
<evidence type="ECO:0000256" key="2">
    <source>
        <dbReference type="ARBA" id="ARBA00022448"/>
    </source>
</evidence>
<evidence type="ECO:0000256" key="4">
    <source>
        <dbReference type="ARBA" id="ARBA00022692"/>
    </source>
</evidence>
<reference evidence="7 8" key="1">
    <citation type="submission" date="2018-02" db="EMBL/GenBank/DDBJ databases">
        <title>Reclassifiation of [Polyangium] brachysporum DSM 7029 as Guopingzhaonella breviflexa gen. nov., sp. nov., a member of the family Comamonadaceae.</title>
        <authorList>
            <person name="Tang B."/>
        </authorList>
    </citation>
    <scope>NUCLEOTIDE SEQUENCE [LARGE SCALE GENOMIC DNA]</scope>
    <source>
        <strain evidence="7 8">DSM 15344</strain>
    </source>
</reference>
<dbReference type="EMBL" id="PSNY01000008">
    <property type="protein sequence ID" value="PPE70094.1"/>
    <property type="molecule type" value="Genomic_DNA"/>
</dbReference>
<keyword evidence="4" id="KW-0812">Transmembrane</keyword>
<evidence type="ECO:0000313" key="8">
    <source>
        <dbReference type="Proteomes" id="UP000239406"/>
    </source>
</evidence>
<dbReference type="InterPro" id="IPR002751">
    <property type="entry name" value="CbiM/NikMN"/>
</dbReference>
<dbReference type="NCBIfam" id="NF004904">
    <property type="entry name" value="PRK06265.1-4"/>
    <property type="match status" value="1"/>
</dbReference>
<evidence type="ECO:0000256" key="3">
    <source>
        <dbReference type="ARBA" id="ARBA00022475"/>
    </source>
</evidence>
<evidence type="ECO:0000313" key="7">
    <source>
        <dbReference type="EMBL" id="PPE70094.1"/>
    </source>
</evidence>
<comment type="caution">
    <text evidence="7">The sequence shown here is derived from an EMBL/GenBank/DDBJ whole genome shotgun (WGS) entry which is preliminary data.</text>
</comment>
<dbReference type="Proteomes" id="UP000239406">
    <property type="component" value="Unassembled WGS sequence"/>
</dbReference>
<keyword evidence="5" id="KW-1133">Transmembrane helix</keyword>
<dbReference type="PANTHER" id="PTHR34229">
    <property type="entry name" value="METAL TRANSPORT PROTEIN HI_1621-RELATED"/>
    <property type="match status" value="1"/>
</dbReference>
<sequence>MHLAEGVLTLPVLGGGALLAAAGVAVGLRRLPDERIPLAGLLCAMFFVASLIHLPVGAGSVHLVLNGLCGVLLGWAAVPVILVALLMQSLFFGYGGLTTLGVNTVVMAAPALACALLYRLGGEPAGVRAAAWRGALCGALAIALGTALMALALWLAGGRAFLPLIGTVIVAHLPVMAVEAAVTAAIVSSLARSRPALLRAGLAG</sequence>
<dbReference type="NCBIfam" id="NF004905">
    <property type="entry name" value="PRK06265.1-5"/>
    <property type="match status" value="1"/>
</dbReference>
<organism evidence="7 8">
    <name type="scientific">Caldimonas thermodepolymerans</name>
    <dbReference type="NCBI Taxonomy" id="215580"/>
    <lineage>
        <taxon>Bacteria</taxon>
        <taxon>Pseudomonadati</taxon>
        <taxon>Pseudomonadota</taxon>
        <taxon>Betaproteobacteria</taxon>
        <taxon>Burkholderiales</taxon>
        <taxon>Sphaerotilaceae</taxon>
        <taxon>Caldimonas</taxon>
    </lineage>
</organism>
<keyword evidence="6" id="KW-0472">Membrane</keyword>
<evidence type="ECO:0000256" key="1">
    <source>
        <dbReference type="ARBA" id="ARBA00004651"/>
    </source>
</evidence>
<dbReference type="GO" id="GO:0005886">
    <property type="term" value="C:plasma membrane"/>
    <property type="evidence" value="ECO:0007669"/>
    <property type="project" value="UniProtKB-SubCell"/>
</dbReference>
<dbReference type="Pfam" id="PF01891">
    <property type="entry name" value="CbiM"/>
    <property type="match status" value="1"/>
</dbReference>
<comment type="subcellular location">
    <subcellularLocation>
        <location evidence="1">Cell membrane</location>
        <topology evidence="1">Multi-pass membrane protein</topology>
    </subcellularLocation>
</comment>
<gene>
    <name evidence="7" type="ORF">C1702_09600</name>
</gene>
<dbReference type="PANTHER" id="PTHR34229:SF1">
    <property type="entry name" value="METAL TRANSPORT PROTEIN HI_1621-RELATED"/>
    <property type="match status" value="1"/>
</dbReference>
<dbReference type="AlphaFoldDB" id="A0A2S5T523"/>
<evidence type="ECO:0000256" key="6">
    <source>
        <dbReference type="ARBA" id="ARBA00023136"/>
    </source>
</evidence>
<keyword evidence="3" id="KW-1003">Cell membrane</keyword>
<keyword evidence="2" id="KW-0813">Transport</keyword>
<protein>
    <submittedName>
        <fullName evidence="7">Cobalamin biosynthesis protein CbiM</fullName>
    </submittedName>
</protein>
<dbReference type="GO" id="GO:0000041">
    <property type="term" value="P:transition metal ion transport"/>
    <property type="evidence" value="ECO:0007669"/>
    <property type="project" value="InterPro"/>
</dbReference>
<keyword evidence="8" id="KW-1185">Reference proteome</keyword>